<evidence type="ECO:0000313" key="3">
    <source>
        <dbReference type="Proteomes" id="UP001243195"/>
    </source>
</evidence>
<proteinExistence type="predicted"/>
<comment type="caution">
    <text evidence="2">The sequence shown here is derived from an EMBL/GenBank/DDBJ whole genome shotgun (WGS) entry which is preliminary data.</text>
</comment>
<evidence type="ECO:0000256" key="1">
    <source>
        <dbReference type="SAM" id="SignalP"/>
    </source>
</evidence>
<accession>A0AAW8JHB4</accession>
<dbReference type="Proteomes" id="UP001243195">
    <property type="component" value="Unassembled WGS sequence"/>
</dbReference>
<protein>
    <submittedName>
        <fullName evidence="2">Uncharacterized protein</fullName>
    </submittedName>
</protein>
<dbReference type="EMBL" id="JAVIDA010000013">
    <property type="protein sequence ID" value="MDQ9071977.1"/>
    <property type="molecule type" value="Genomic_DNA"/>
</dbReference>
<feature type="signal peptide" evidence="1">
    <location>
        <begin position="1"/>
        <end position="23"/>
    </location>
</feature>
<dbReference type="AlphaFoldDB" id="A0AAW8JHB4"/>
<dbReference type="RefSeq" id="WP_004867686.1">
    <property type="nucleotide sequence ID" value="NZ_BBLI01000044.1"/>
</dbReference>
<keyword evidence="1" id="KW-0732">Signal</keyword>
<feature type="chain" id="PRO_5043420730" evidence="1">
    <location>
        <begin position="24"/>
        <end position="147"/>
    </location>
</feature>
<reference evidence="2" key="1">
    <citation type="submission" date="2023-08" db="EMBL/GenBank/DDBJ databases">
        <title>Emergence of clinically-relevant ST2 carbapenem-resistant Acinetobacter baumannii strains in hospital sewages in Zhejiang, East of China.</title>
        <authorList>
            <person name="Kaichao C."/>
            <person name="Zhang R."/>
        </authorList>
    </citation>
    <scope>NUCLEOTIDE SEQUENCE</scope>
    <source>
        <strain evidence="2">M-SY-60</strain>
    </source>
</reference>
<name>A0AAW8JHB4_9GAMM</name>
<dbReference type="GeneID" id="84210855"/>
<organism evidence="2 3">
    <name type="scientific">Acinetobacter gerneri</name>
    <dbReference type="NCBI Taxonomy" id="202952"/>
    <lineage>
        <taxon>Bacteria</taxon>
        <taxon>Pseudomonadati</taxon>
        <taxon>Pseudomonadota</taxon>
        <taxon>Gammaproteobacteria</taxon>
        <taxon>Moraxellales</taxon>
        <taxon>Moraxellaceae</taxon>
        <taxon>Acinetobacter</taxon>
    </lineage>
</organism>
<evidence type="ECO:0000313" key="2">
    <source>
        <dbReference type="EMBL" id="MDQ9071977.1"/>
    </source>
</evidence>
<sequence>MKNIILAPMLCLSSLTFLTNSYAGEEPLYGYYISSIPNYATDENDDNDSGLYRTKQGCRIVTDSMAVLYRTTQFWDFDQNSLKTSKVTNHFYATYDYTDEDFQELKKQKISLEKSIQLDVKNPKILQQFKDLKARFNAADFQKCYPK</sequence>
<gene>
    <name evidence="2" type="ORF">RFH51_10960</name>
</gene>